<evidence type="ECO:0000313" key="3">
    <source>
        <dbReference type="EMBL" id="QWT49743.1"/>
    </source>
</evidence>
<protein>
    <recommendedName>
        <fullName evidence="5">Secreted protein</fullName>
    </recommendedName>
</protein>
<sequence length="199" mass="20417">MSLILSPTALLGTLTSALGSSASASSGSKFQDLLQQAQAAAASGSDSSDGTGNGVSGSSGSTGSASGSHLSRAERRQKEDEARLAQARQDLADYMSKSPAEHMREAILKEMGLTEDDLKAMPPEKRAAVEADIDRRIKERLLAENKSPSEFDVQQMSAAALLAEKIKNARSTNAAGNQSATGSGTGSSGTNASPAISML</sequence>
<feature type="region of interest" description="Disordered" evidence="1">
    <location>
        <begin position="171"/>
        <end position="199"/>
    </location>
</feature>
<evidence type="ECO:0008006" key="5">
    <source>
        <dbReference type="Google" id="ProtNLM"/>
    </source>
</evidence>
<proteinExistence type="predicted"/>
<keyword evidence="2" id="KW-0732">Signal</keyword>
<accession>A0A975XVD7</accession>
<dbReference type="EMBL" id="CP064782">
    <property type="protein sequence ID" value="QWT49743.1"/>
    <property type="molecule type" value="Genomic_DNA"/>
</dbReference>
<keyword evidence="4" id="KW-1185">Reference proteome</keyword>
<dbReference type="Proteomes" id="UP000683428">
    <property type="component" value="Chromosome"/>
</dbReference>
<feature type="compositionally biased region" description="Low complexity" evidence="1">
    <location>
        <begin position="58"/>
        <end position="68"/>
    </location>
</feature>
<reference evidence="3" key="1">
    <citation type="submission" date="2020-11" db="EMBL/GenBank/DDBJ databases">
        <title>Azospira inquinata sp. nov.</title>
        <authorList>
            <person name="Moe W.M."/>
            <person name="Mikes M.C."/>
        </authorList>
    </citation>
    <scope>NUCLEOTIDE SEQUENCE</scope>
    <source>
        <strain evidence="3">Azo-3</strain>
    </source>
</reference>
<name>A0A975XVD7_9RHOO</name>
<gene>
    <name evidence="3" type="ORF">Azoinq_03780</name>
</gene>
<dbReference type="KEGG" id="aiq:Azoinq_03780"/>
<organism evidence="3 4">
    <name type="scientific">Azospira inquinata</name>
    <dbReference type="NCBI Taxonomy" id="2785627"/>
    <lineage>
        <taxon>Bacteria</taxon>
        <taxon>Pseudomonadati</taxon>
        <taxon>Pseudomonadota</taxon>
        <taxon>Betaproteobacteria</taxon>
        <taxon>Rhodocyclales</taxon>
        <taxon>Rhodocyclaceae</taxon>
        <taxon>Azospira</taxon>
    </lineage>
</organism>
<feature type="compositionally biased region" description="Basic and acidic residues" evidence="1">
    <location>
        <begin position="71"/>
        <end position="83"/>
    </location>
</feature>
<feature type="signal peptide" evidence="2">
    <location>
        <begin position="1"/>
        <end position="24"/>
    </location>
</feature>
<dbReference type="RefSeq" id="WP_216125773.1">
    <property type="nucleotide sequence ID" value="NZ_CP064782.1"/>
</dbReference>
<feature type="region of interest" description="Disordered" evidence="1">
    <location>
        <begin position="34"/>
        <end position="83"/>
    </location>
</feature>
<feature type="compositionally biased region" description="Low complexity" evidence="1">
    <location>
        <begin position="173"/>
        <end position="199"/>
    </location>
</feature>
<evidence type="ECO:0000313" key="4">
    <source>
        <dbReference type="Proteomes" id="UP000683428"/>
    </source>
</evidence>
<evidence type="ECO:0000256" key="1">
    <source>
        <dbReference type="SAM" id="MobiDB-lite"/>
    </source>
</evidence>
<dbReference type="AlphaFoldDB" id="A0A975XVD7"/>
<feature type="chain" id="PRO_5036732230" description="Secreted protein" evidence="2">
    <location>
        <begin position="25"/>
        <end position="199"/>
    </location>
</feature>
<feature type="compositionally biased region" description="Low complexity" evidence="1">
    <location>
        <begin position="39"/>
        <end position="50"/>
    </location>
</feature>
<evidence type="ECO:0000256" key="2">
    <source>
        <dbReference type="SAM" id="SignalP"/>
    </source>
</evidence>